<evidence type="ECO:0000256" key="1">
    <source>
        <dbReference type="ARBA" id="ARBA00004474"/>
    </source>
</evidence>
<dbReference type="EMBL" id="JAGTXO010000001">
    <property type="protein sequence ID" value="KAG8470675.1"/>
    <property type="molecule type" value="Genomic_DNA"/>
</dbReference>
<comment type="caution">
    <text evidence="5">The sequence shown here is derived from an EMBL/GenBank/DDBJ whole genome shotgun (WGS) entry which is preliminary data.</text>
</comment>
<protein>
    <recommendedName>
        <fullName evidence="4">Plastid lipid-associated protein/fibrillin conserved domain-containing protein</fullName>
    </recommendedName>
</protein>
<dbReference type="AlphaFoldDB" id="A0A8J6CHV7"/>
<keyword evidence="6" id="KW-1185">Reference proteome</keyword>
<evidence type="ECO:0000259" key="4">
    <source>
        <dbReference type="Pfam" id="PF04755"/>
    </source>
</evidence>
<dbReference type="PANTHER" id="PTHR31906">
    <property type="entry name" value="PLASTID-LIPID-ASSOCIATED PROTEIN 4, CHLOROPLASTIC-RELATED"/>
    <property type="match status" value="1"/>
</dbReference>
<organism evidence="5 6">
    <name type="scientific">Diacronema lutheri</name>
    <name type="common">Unicellular marine alga</name>
    <name type="synonym">Monochrysis lutheri</name>
    <dbReference type="NCBI Taxonomy" id="2081491"/>
    <lineage>
        <taxon>Eukaryota</taxon>
        <taxon>Haptista</taxon>
        <taxon>Haptophyta</taxon>
        <taxon>Pavlovophyceae</taxon>
        <taxon>Pavlovales</taxon>
        <taxon>Pavlovaceae</taxon>
        <taxon>Diacronema</taxon>
    </lineage>
</organism>
<feature type="signal peptide" evidence="3">
    <location>
        <begin position="1"/>
        <end position="18"/>
    </location>
</feature>
<gene>
    <name evidence="5" type="ORF">KFE25_009096</name>
</gene>
<dbReference type="OMA" id="NWRLLYT"/>
<evidence type="ECO:0000256" key="2">
    <source>
        <dbReference type="ARBA" id="ARBA00022640"/>
    </source>
</evidence>
<keyword evidence="3" id="KW-0732">Signal</keyword>
<dbReference type="Pfam" id="PF04755">
    <property type="entry name" value="PAP_fibrillin"/>
    <property type="match status" value="2"/>
</dbReference>
<dbReference type="InterPro" id="IPR006843">
    <property type="entry name" value="PAP/fibrillin_dom"/>
</dbReference>
<feature type="domain" description="Plastid lipid-associated protein/fibrillin conserved" evidence="4">
    <location>
        <begin position="151"/>
        <end position="186"/>
    </location>
</feature>
<accession>A0A8J6CHV7</accession>
<dbReference type="Proteomes" id="UP000751190">
    <property type="component" value="Unassembled WGS sequence"/>
</dbReference>
<evidence type="ECO:0000313" key="6">
    <source>
        <dbReference type="Proteomes" id="UP000751190"/>
    </source>
</evidence>
<proteinExistence type="predicted"/>
<comment type="subcellular location">
    <subcellularLocation>
        <location evidence="1">Plastid</location>
    </subcellularLocation>
</comment>
<feature type="chain" id="PRO_5035323664" description="Plastid lipid-associated protein/fibrillin conserved domain-containing protein" evidence="3">
    <location>
        <begin position="19"/>
        <end position="194"/>
    </location>
</feature>
<dbReference type="GO" id="GO:0009536">
    <property type="term" value="C:plastid"/>
    <property type="evidence" value="ECO:0007669"/>
    <property type="project" value="UniProtKB-SubCell"/>
</dbReference>
<name>A0A8J6CHV7_DIALT</name>
<evidence type="ECO:0000313" key="5">
    <source>
        <dbReference type="EMBL" id="KAG8470675.1"/>
    </source>
</evidence>
<keyword evidence="2" id="KW-0934">Plastid</keyword>
<dbReference type="InterPro" id="IPR039633">
    <property type="entry name" value="PAP"/>
</dbReference>
<reference evidence="5" key="1">
    <citation type="submission" date="2021-05" db="EMBL/GenBank/DDBJ databases">
        <title>The genome of the haptophyte Pavlova lutheri (Diacronema luteri, Pavlovales) - a model for lipid biosynthesis in eukaryotic algae.</title>
        <authorList>
            <person name="Hulatt C.J."/>
            <person name="Posewitz M.C."/>
        </authorList>
    </citation>
    <scope>NUCLEOTIDE SEQUENCE</scope>
    <source>
        <strain evidence="5">NIVA-4/92</strain>
    </source>
</reference>
<sequence length="194" mass="21405">MGQTTVALALLLASPSSCSSLAARKANLLAALTDANQGRVLSKRPQVDALIELVEELNPQPRPLEMAPEKLSARWRLVYTTSSSILGMRRPRPFRPRPRIFQHIDVARLEAKNEEWILGGLVKNAVRAKLTPRTDGRTVDVGFTQFRVGGIPFNVGPGRFKGVLETTFLDDELRISRGDRGNLFVLVREGPPAV</sequence>
<evidence type="ECO:0000256" key="3">
    <source>
        <dbReference type="SAM" id="SignalP"/>
    </source>
</evidence>
<dbReference type="OrthoDB" id="189024at2759"/>
<feature type="domain" description="Plastid lipid-associated protein/fibrillin conserved" evidence="4">
    <location>
        <begin position="25"/>
        <end position="144"/>
    </location>
</feature>